<dbReference type="Proteomes" id="UP001162992">
    <property type="component" value="Chromosome 18"/>
</dbReference>
<protein>
    <submittedName>
        <fullName evidence="1">Uncharacterized protein</fullName>
    </submittedName>
</protein>
<evidence type="ECO:0000313" key="2">
    <source>
        <dbReference type="Proteomes" id="UP001162992"/>
    </source>
</evidence>
<organism evidence="1 2">
    <name type="scientific">Diphasiastrum complanatum</name>
    <name type="common">Issler's clubmoss</name>
    <name type="synonym">Lycopodium complanatum</name>
    <dbReference type="NCBI Taxonomy" id="34168"/>
    <lineage>
        <taxon>Eukaryota</taxon>
        <taxon>Viridiplantae</taxon>
        <taxon>Streptophyta</taxon>
        <taxon>Embryophyta</taxon>
        <taxon>Tracheophyta</taxon>
        <taxon>Lycopodiopsida</taxon>
        <taxon>Lycopodiales</taxon>
        <taxon>Lycopodiaceae</taxon>
        <taxon>Lycopodioideae</taxon>
        <taxon>Diphasiastrum</taxon>
    </lineage>
</organism>
<keyword evidence="2" id="KW-1185">Reference proteome</keyword>
<gene>
    <name evidence="1" type="ORF">O6H91_18G019200</name>
</gene>
<dbReference type="EMBL" id="CM055109">
    <property type="protein sequence ID" value="KAJ7522606.1"/>
    <property type="molecule type" value="Genomic_DNA"/>
</dbReference>
<accession>A0ACC2AYK1</accession>
<evidence type="ECO:0000313" key="1">
    <source>
        <dbReference type="EMBL" id="KAJ7522606.1"/>
    </source>
</evidence>
<sequence length="109" mass="12297">MQSIQYMIKSTMASTTESTNRFNQLAGINICFSRNPLGLKSIIRTEAWILTPYPELSLCSLQLSTKHKASSILLSVILYRVTSFWIASLPLYFTAKTIILLTGISYSER</sequence>
<proteinExistence type="predicted"/>
<name>A0ACC2AYK1_DIPCM</name>
<reference evidence="2" key="1">
    <citation type="journal article" date="2024" name="Proc. Natl. Acad. Sci. U.S.A.">
        <title>Extraordinary preservation of gene collinearity over three hundred million years revealed in homosporous lycophytes.</title>
        <authorList>
            <person name="Li C."/>
            <person name="Wickell D."/>
            <person name="Kuo L.Y."/>
            <person name="Chen X."/>
            <person name="Nie B."/>
            <person name="Liao X."/>
            <person name="Peng D."/>
            <person name="Ji J."/>
            <person name="Jenkins J."/>
            <person name="Williams M."/>
            <person name="Shu S."/>
            <person name="Plott C."/>
            <person name="Barry K."/>
            <person name="Rajasekar S."/>
            <person name="Grimwood J."/>
            <person name="Han X."/>
            <person name="Sun S."/>
            <person name="Hou Z."/>
            <person name="He W."/>
            <person name="Dai G."/>
            <person name="Sun C."/>
            <person name="Schmutz J."/>
            <person name="Leebens-Mack J.H."/>
            <person name="Li F.W."/>
            <person name="Wang L."/>
        </authorList>
    </citation>
    <scope>NUCLEOTIDE SEQUENCE [LARGE SCALE GENOMIC DNA]</scope>
    <source>
        <strain evidence="2">cv. PW_Plant_1</strain>
    </source>
</reference>
<comment type="caution">
    <text evidence="1">The sequence shown here is derived from an EMBL/GenBank/DDBJ whole genome shotgun (WGS) entry which is preliminary data.</text>
</comment>